<dbReference type="Pfam" id="PF04932">
    <property type="entry name" value="Wzy_C"/>
    <property type="match status" value="1"/>
</dbReference>
<feature type="transmembrane region" description="Helical" evidence="5">
    <location>
        <begin position="55"/>
        <end position="73"/>
    </location>
</feature>
<comment type="subcellular location">
    <subcellularLocation>
        <location evidence="1">Membrane</location>
        <topology evidence="1">Multi-pass membrane protein</topology>
    </subcellularLocation>
</comment>
<dbReference type="SUPFAM" id="SSF48452">
    <property type="entry name" value="TPR-like"/>
    <property type="match status" value="1"/>
</dbReference>
<keyword evidence="4 5" id="KW-0472">Membrane</keyword>
<evidence type="ECO:0000256" key="2">
    <source>
        <dbReference type="ARBA" id="ARBA00022692"/>
    </source>
</evidence>
<feature type="transmembrane region" description="Helical" evidence="5">
    <location>
        <begin position="382"/>
        <end position="401"/>
    </location>
</feature>
<reference evidence="7 8" key="1">
    <citation type="journal article" name="Front. Microbiol.">
        <title>Sugar Metabolism of the First Thermophilic Planctomycete Thermogutta terrifontis: Comparative Genomic and Transcriptomic Approaches.</title>
        <authorList>
            <person name="Elcheninov A.G."/>
            <person name="Menzel P."/>
            <person name="Gudbergsdottir S.R."/>
            <person name="Slesarev A.I."/>
            <person name="Kadnikov V.V."/>
            <person name="Krogh A."/>
            <person name="Bonch-Osmolovskaya E.A."/>
            <person name="Peng X."/>
            <person name="Kublanov I.V."/>
        </authorList>
    </citation>
    <scope>NUCLEOTIDE SEQUENCE [LARGE SCALE GENOMIC DNA]</scope>
    <source>
        <strain evidence="7 8">R1</strain>
    </source>
</reference>
<feature type="transmembrane region" description="Helical" evidence="5">
    <location>
        <begin position="26"/>
        <end position="43"/>
    </location>
</feature>
<accession>A0A286RA87</accession>
<evidence type="ECO:0000259" key="6">
    <source>
        <dbReference type="Pfam" id="PF04932"/>
    </source>
</evidence>
<dbReference type="AlphaFoldDB" id="A0A286RA87"/>
<evidence type="ECO:0000256" key="5">
    <source>
        <dbReference type="SAM" id="Phobius"/>
    </source>
</evidence>
<evidence type="ECO:0000256" key="3">
    <source>
        <dbReference type="ARBA" id="ARBA00022989"/>
    </source>
</evidence>
<dbReference type="Gene3D" id="1.25.40.10">
    <property type="entry name" value="Tetratricopeptide repeat domain"/>
    <property type="match status" value="1"/>
</dbReference>
<dbReference type="InterPro" id="IPR007016">
    <property type="entry name" value="O-antigen_ligase-rel_domated"/>
</dbReference>
<feature type="domain" description="O-antigen ligase-related" evidence="6">
    <location>
        <begin position="250"/>
        <end position="391"/>
    </location>
</feature>
<dbReference type="Proteomes" id="UP000215086">
    <property type="component" value="Chromosome"/>
</dbReference>
<dbReference type="EMBL" id="CP018477">
    <property type="protein sequence ID" value="ASV72894.1"/>
    <property type="molecule type" value="Genomic_DNA"/>
</dbReference>
<feature type="transmembrane region" description="Helical" evidence="5">
    <location>
        <begin position="176"/>
        <end position="201"/>
    </location>
</feature>
<feature type="transmembrane region" description="Helical" evidence="5">
    <location>
        <begin position="79"/>
        <end position="97"/>
    </location>
</feature>
<dbReference type="InterPro" id="IPR051533">
    <property type="entry name" value="WaaL-like"/>
</dbReference>
<evidence type="ECO:0000256" key="4">
    <source>
        <dbReference type="ARBA" id="ARBA00023136"/>
    </source>
</evidence>
<feature type="transmembrane region" description="Helical" evidence="5">
    <location>
        <begin position="109"/>
        <end position="127"/>
    </location>
</feature>
<sequence length="796" mass="86646">MVTLLLVARPLFPSEGADLGDDVAPTMLLFGAVLIGIVFNLGRSGWRVKLQRVDLAFLATVVWLVLAALRAVYSGTARPAINMLWVWVGYYVLWQLLRQLNLTDRQRRAVLAGMAALAVGVAFYGLYQYLVELPHLRTAYQTRRTELLRELGWDDLLEDPVGLAQFENRLFSREPLATFALTNSLAGFLLPWCLVLLAAVVGNVKLLFDTSIETASGTSPSRTHNTSRDGSLGGPTRGLVWAALALCILGLAGLLCCLVLTKSRSAYVALVCGMAILLALGTSLRGTVARRVLMAVMVLLALALAVAITTRGIDWQVLSEATKSLGYRWQYWRATINMIADQPLLGCGPGNFRYAYTRYKLPEASEEISDPHNFLLEVTATGGIPAGVLFLLAIGLTFWNLKGARSDSTTNSSAGPRPSSAGALVGASQRTALHSREQLWPIALGWLLAWPASYWLGLLSSAPQDLTFLLVGLPVAVLIGVGLWPWIQAGTLAPGILAAALVAIGVNWLAAGGLTFPGVAGSFWLLWVLATDVPTGHFTGQSLSENQASGGWSQRLRQLASPQGLSVPLPTWAGFATLMFFGLLIAAFYTTAYSPVLQARSLLAQASAARRFSIDRAKQFCRLAAEADPWAFEPWMRLVELWQAEGPDPQKKPAESLLSKPDAADLTAVLRKPRPSSPQERAKELDTYAAELIPRAANHHAASWVLALAYQQLFQETNDRRALAKAVTFARRAIDLYPHQARYHAGLAELLRTLGDRDGAQKAAEKALWLHTITPHADRKLPEETLQFLEKLLRGP</sequence>
<name>A0A286RA87_9BACT</name>
<evidence type="ECO:0000313" key="7">
    <source>
        <dbReference type="EMBL" id="ASV72894.1"/>
    </source>
</evidence>
<evidence type="ECO:0000256" key="1">
    <source>
        <dbReference type="ARBA" id="ARBA00004141"/>
    </source>
</evidence>
<dbReference type="PANTHER" id="PTHR37422">
    <property type="entry name" value="TEICHURONIC ACID BIOSYNTHESIS PROTEIN TUAE"/>
    <property type="match status" value="1"/>
</dbReference>
<dbReference type="PANTHER" id="PTHR37422:SF13">
    <property type="entry name" value="LIPOPOLYSACCHARIDE BIOSYNTHESIS PROTEIN PA4999-RELATED"/>
    <property type="match status" value="1"/>
</dbReference>
<feature type="transmembrane region" description="Helical" evidence="5">
    <location>
        <begin position="572"/>
        <end position="592"/>
    </location>
</feature>
<feature type="transmembrane region" description="Helical" evidence="5">
    <location>
        <begin position="267"/>
        <end position="285"/>
    </location>
</feature>
<dbReference type="KEGG" id="ttf:THTE_0292"/>
<feature type="transmembrane region" description="Helical" evidence="5">
    <location>
        <begin position="468"/>
        <end position="487"/>
    </location>
</feature>
<keyword evidence="3 5" id="KW-1133">Transmembrane helix</keyword>
<gene>
    <name evidence="7" type="ORF">THTE_0292</name>
</gene>
<dbReference type="InterPro" id="IPR011990">
    <property type="entry name" value="TPR-like_helical_dom_sf"/>
</dbReference>
<evidence type="ECO:0000313" key="8">
    <source>
        <dbReference type="Proteomes" id="UP000215086"/>
    </source>
</evidence>
<dbReference type="GO" id="GO:0016020">
    <property type="term" value="C:membrane"/>
    <property type="evidence" value="ECO:0007669"/>
    <property type="project" value="UniProtKB-SubCell"/>
</dbReference>
<protein>
    <submittedName>
        <fullName evidence="7">Hemocyanin type 1-like protein</fullName>
    </submittedName>
</protein>
<organism evidence="7 8">
    <name type="scientific">Thermogutta terrifontis</name>
    <dbReference type="NCBI Taxonomy" id="1331910"/>
    <lineage>
        <taxon>Bacteria</taxon>
        <taxon>Pseudomonadati</taxon>
        <taxon>Planctomycetota</taxon>
        <taxon>Planctomycetia</taxon>
        <taxon>Pirellulales</taxon>
        <taxon>Thermoguttaceae</taxon>
        <taxon>Thermogutta</taxon>
    </lineage>
</organism>
<feature type="transmembrane region" description="Helical" evidence="5">
    <location>
        <begin position="238"/>
        <end position="261"/>
    </location>
</feature>
<proteinExistence type="predicted"/>
<feature type="transmembrane region" description="Helical" evidence="5">
    <location>
        <begin position="292"/>
        <end position="313"/>
    </location>
</feature>
<feature type="transmembrane region" description="Helical" evidence="5">
    <location>
        <begin position="499"/>
        <end position="527"/>
    </location>
</feature>
<keyword evidence="8" id="KW-1185">Reference proteome</keyword>
<keyword evidence="2 5" id="KW-0812">Transmembrane</keyword>
<feature type="transmembrane region" description="Helical" evidence="5">
    <location>
        <begin position="439"/>
        <end position="456"/>
    </location>
</feature>